<reference evidence="2" key="1">
    <citation type="journal article" date="2022" name="Mol. Ecol. Resour.">
        <title>The genomes of chicory, endive, great burdock and yacon provide insights into Asteraceae palaeo-polyploidization history and plant inulin production.</title>
        <authorList>
            <person name="Fan W."/>
            <person name="Wang S."/>
            <person name="Wang H."/>
            <person name="Wang A."/>
            <person name="Jiang F."/>
            <person name="Liu H."/>
            <person name="Zhao H."/>
            <person name="Xu D."/>
            <person name="Zhang Y."/>
        </authorList>
    </citation>
    <scope>NUCLEOTIDE SEQUENCE [LARGE SCALE GENOMIC DNA]</scope>
    <source>
        <strain evidence="2">cv. Yunnan</strain>
    </source>
</reference>
<protein>
    <submittedName>
        <fullName evidence="1">Uncharacterized protein</fullName>
    </submittedName>
</protein>
<evidence type="ECO:0000313" key="1">
    <source>
        <dbReference type="EMBL" id="KAI3797534.1"/>
    </source>
</evidence>
<proteinExistence type="predicted"/>
<accession>A0ACB9HP11</accession>
<organism evidence="1 2">
    <name type="scientific">Smallanthus sonchifolius</name>
    <dbReference type="NCBI Taxonomy" id="185202"/>
    <lineage>
        <taxon>Eukaryota</taxon>
        <taxon>Viridiplantae</taxon>
        <taxon>Streptophyta</taxon>
        <taxon>Embryophyta</taxon>
        <taxon>Tracheophyta</taxon>
        <taxon>Spermatophyta</taxon>
        <taxon>Magnoliopsida</taxon>
        <taxon>eudicotyledons</taxon>
        <taxon>Gunneridae</taxon>
        <taxon>Pentapetalae</taxon>
        <taxon>asterids</taxon>
        <taxon>campanulids</taxon>
        <taxon>Asterales</taxon>
        <taxon>Asteraceae</taxon>
        <taxon>Asteroideae</taxon>
        <taxon>Heliantheae alliance</taxon>
        <taxon>Millerieae</taxon>
        <taxon>Smallanthus</taxon>
    </lineage>
</organism>
<dbReference type="Proteomes" id="UP001056120">
    <property type="component" value="Linkage Group LG11"/>
</dbReference>
<sequence length="75" mass="8896">MLQRGWSGRSIWHAWWSKQARSQSCQKVAPGRAGPGLQPTDFLKRQLQFGKFKGIGHNKRYWKYNIKKLTHDERK</sequence>
<name>A0ACB9HP11_9ASTR</name>
<gene>
    <name evidence="1" type="ORF">L1987_32792</name>
</gene>
<evidence type="ECO:0000313" key="2">
    <source>
        <dbReference type="Proteomes" id="UP001056120"/>
    </source>
</evidence>
<comment type="caution">
    <text evidence="1">The sequence shown here is derived from an EMBL/GenBank/DDBJ whole genome shotgun (WGS) entry which is preliminary data.</text>
</comment>
<dbReference type="EMBL" id="CM042028">
    <property type="protein sequence ID" value="KAI3797534.1"/>
    <property type="molecule type" value="Genomic_DNA"/>
</dbReference>
<reference evidence="1 2" key="2">
    <citation type="journal article" date="2022" name="Mol. Ecol. Resour.">
        <title>The genomes of chicory, endive, great burdock and yacon provide insights into Asteraceae paleo-polyploidization history and plant inulin production.</title>
        <authorList>
            <person name="Fan W."/>
            <person name="Wang S."/>
            <person name="Wang H."/>
            <person name="Wang A."/>
            <person name="Jiang F."/>
            <person name="Liu H."/>
            <person name="Zhao H."/>
            <person name="Xu D."/>
            <person name="Zhang Y."/>
        </authorList>
    </citation>
    <scope>NUCLEOTIDE SEQUENCE [LARGE SCALE GENOMIC DNA]</scope>
    <source>
        <strain evidence="2">cv. Yunnan</strain>
        <tissue evidence="1">Leaves</tissue>
    </source>
</reference>
<keyword evidence="2" id="KW-1185">Reference proteome</keyword>